<feature type="transmembrane region" description="Helical" evidence="10">
    <location>
        <begin position="224"/>
        <end position="241"/>
    </location>
</feature>
<dbReference type="Pfam" id="PF02133">
    <property type="entry name" value="Transp_cyt_pur"/>
    <property type="match status" value="1"/>
</dbReference>
<evidence type="ECO:0000256" key="7">
    <source>
        <dbReference type="ARBA" id="ARBA00023136"/>
    </source>
</evidence>
<feature type="compositionally biased region" description="Polar residues" evidence="9">
    <location>
        <begin position="22"/>
        <end position="31"/>
    </location>
</feature>
<dbReference type="InterPro" id="IPR001248">
    <property type="entry name" value="Pur-cyt_permease"/>
</dbReference>
<dbReference type="EMBL" id="CANTUO010000003">
    <property type="protein sequence ID" value="CAI5758522.1"/>
    <property type="molecule type" value="Genomic_DNA"/>
</dbReference>
<feature type="region of interest" description="Disordered" evidence="9">
    <location>
        <begin position="1"/>
        <end position="36"/>
    </location>
</feature>
<feature type="transmembrane region" description="Helical" evidence="10">
    <location>
        <begin position="296"/>
        <end position="318"/>
    </location>
</feature>
<dbReference type="OrthoDB" id="2116389at2759"/>
<feature type="transmembrane region" description="Helical" evidence="10">
    <location>
        <begin position="89"/>
        <end position="108"/>
    </location>
</feature>
<feature type="transmembrane region" description="Helical" evidence="10">
    <location>
        <begin position="353"/>
        <end position="372"/>
    </location>
</feature>
<feature type="transmembrane region" description="Helical" evidence="10">
    <location>
        <begin position="114"/>
        <end position="138"/>
    </location>
</feature>
<evidence type="ECO:0008006" key="13">
    <source>
        <dbReference type="Google" id="ProtNLM"/>
    </source>
</evidence>
<keyword evidence="7 8" id="KW-0472">Membrane</keyword>
<gene>
    <name evidence="11" type="ORF">CANVERA_P3034</name>
</gene>
<feature type="compositionally biased region" description="Basic and acidic residues" evidence="9">
    <location>
        <begin position="10"/>
        <end position="21"/>
    </location>
</feature>
<dbReference type="PANTHER" id="PTHR31806:SF1">
    <property type="entry name" value="PURINE-CYTOSINE PERMEASE FCY2-RELATED"/>
    <property type="match status" value="1"/>
</dbReference>
<dbReference type="InterPro" id="IPR026030">
    <property type="entry name" value="Pur-cyt_permease_Fcy2/21/22"/>
</dbReference>
<dbReference type="Proteomes" id="UP001152885">
    <property type="component" value="Unassembled WGS sequence"/>
</dbReference>
<comment type="subcellular location">
    <subcellularLocation>
        <location evidence="1">Membrane</location>
        <topology evidence="1">Multi-pass membrane protein</topology>
    </subcellularLocation>
</comment>
<evidence type="ECO:0000256" key="9">
    <source>
        <dbReference type="SAM" id="MobiDB-lite"/>
    </source>
</evidence>
<keyword evidence="5 10" id="KW-0812">Transmembrane</keyword>
<organism evidence="11 12">
    <name type="scientific">Candida verbasci</name>
    <dbReference type="NCBI Taxonomy" id="1227364"/>
    <lineage>
        <taxon>Eukaryota</taxon>
        <taxon>Fungi</taxon>
        <taxon>Dikarya</taxon>
        <taxon>Ascomycota</taxon>
        <taxon>Saccharomycotina</taxon>
        <taxon>Pichiomycetes</taxon>
        <taxon>Debaryomycetaceae</taxon>
        <taxon>Candida/Lodderomyces clade</taxon>
        <taxon>Candida</taxon>
    </lineage>
</organism>
<evidence type="ECO:0000256" key="3">
    <source>
        <dbReference type="ARBA" id="ARBA00022448"/>
    </source>
</evidence>
<feature type="transmembrane region" description="Helical" evidence="10">
    <location>
        <begin position="498"/>
        <end position="518"/>
    </location>
</feature>
<keyword evidence="3 8" id="KW-0813">Transport</keyword>
<evidence type="ECO:0000313" key="11">
    <source>
        <dbReference type="EMBL" id="CAI5758522.1"/>
    </source>
</evidence>
<evidence type="ECO:0000256" key="5">
    <source>
        <dbReference type="ARBA" id="ARBA00022692"/>
    </source>
</evidence>
<evidence type="ECO:0000256" key="6">
    <source>
        <dbReference type="ARBA" id="ARBA00022989"/>
    </source>
</evidence>
<keyword evidence="4" id="KW-0597">Phosphoprotein</keyword>
<dbReference type="GO" id="GO:0015205">
    <property type="term" value="F:nucleobase transmembrane transporter activity"/>
    <property type="evidence" value="ECO:0007669"/>
    <property type="project" value="TreeGrafter"/>
</dbReference>
<dbReference type="GO" id="GO:0015856">
    <property type="term" value="P:cytosine transport"/>
    <property type="evidence" value="ECO:0007669"/>
    <property type="project" value="UniProtKB-ARBA"/>
</dbReference>
<sequence>MSNLSESIDEEKKIESSHELQKNSIDSISVRQESKNQDGDEIYLDDFDDEDLKPTNWVDKIGLRINAEIRGIQRVPESKRFDKSLLSPFAIFLSPNMSISGLATGALGPTAFGLDFRTCIICMVFFYIIGALPVGFYASFGMRFGLRQQILSRYFTGNIMGRIFAIFNVISCVCWNAINVIPCAQLLNSINHNFPPAVGLVVLVLATCILAFFGYKTVHLYERWAWLPCFIIYMIIIGRFTQTHAFNWGEMKSGKQEAGNVLSFIAVLIGTSLGWCPSAADYTINMPSNTNPYKVAIAMISGLSLPLIFTGILGAAVATSTNIEGSRFQTAYNENSIGGLVYEILCGDNHNNGYRFIIVIFALSGIANNLPGSYSLSIAIQCVWSKFAKVPRLIWCILGNLASLAFSIPAYYYFEEAMTNFLSIIGYNVSIYVGLTLAEHFIYRKGYKGYNPSDYNDKKTLPVGISGIVGFCFGICSTVLSMNQTWYTGVIARKFGEAGGDISCELNIIFAFIGYNLVRPFEKKYFGR</sequence>
<feature type="transmembrane region" description="Helical" evidence="10">
    <location>
        <begin position="393"/>
        <end position="414"/>
    </location>
</feature>
<dbReference type="PIRSF" id="PIRSF002744">
    <property type="entry name" value="Pur-cyt_permease"/>
    <property type="match status" value="1"/>
</dbReference>
<feature type="transmembrane region" description="Helical" evidence="10">
    <location>
        <begin position="420"/>
        <end position="442"/>
    </location>
</feature>
<feature type="transmembrane region" description="Helical" evidence="10">
    <location>
        <begin position="463"/>
        <end position="486"/>
    </location>
</feature>
<accession>A0A9W4TWM9</accession>
<protein>
    <recommendedName>
        <fullName evidence="13">Purine-cytosine permease</fullName>
    </recommendedName>
</protein>
<dbReference type="GO" id="GO:0000329">
    <property type="term" value="C:fungal-type vacuole membrane"/>
    <property type="evidence" value="ECO:0007669"/>
    <property type="project" value="TreeGrafter"/>
</dbReference>
<evidence type="ECO:0000256" key="1">
    <source>
        <dbReference type="ARBA" id="ARBA00004141"/>
    </source>
</evidence>
<proteinExistence type="inferred from homology"/>
<dbReference type="FunFam" id="1.10.4160.10:FF:000002">
    <property type="entry name" value="Purine-cytosine permease fcyB"/>
    <property type="match status" value="1"/>
</dbReference>
<evidence type="ECO:0000256" key="4">
    <source>
        <dbReference type="ARBA" id="ARBA00022553"/>
    </source>
</evidence>
<dbReference type="GO" id="GO:0005886">
    <property type="term" value="C:plasma membrane"/>
    <property type="evidence" value="ECO:0007669"/>
    <property type="project" value="TreeGrafter"/>
</dbReference>
<evidence type="ECO:0000313" key="12">
    <source>
        <dbReference type="Proteomes" id="UP001152885"/>
    </source>
</evidence>
<dbReference type="PANTHER" id="PTHR31806">
    <property type="entry name" value="PURINE-CYTOSINE PERMEASE FCY2-RELATED"/>
    <property type="match status" value="1"/>
</dbReference>
<name>A0A9W4TWM9_9ASCO</name>
<dbReference type="Gene3D" id="1.10.4160.10">
    <property type="entry name" value="Hydantoin permease"/>
    <property type="match status" value="1"/>
</dbReference>
<comment type="similarity">
    <text evidence="2 8">Belongs to the purine-cytosine permease (2.A.39) family.</text>
</comment>
<reference evidence="11" key="1">
    <citation type="submission" date="2022-12" db="EMBL/GenBank/DDBJ databases">
        <authorList>
            <person name="Brejova B."/>
        </authorList>
    </citation>
    <scope>NUCLEOTIDE SEQUENCE</scope>
</reference>
<evidence type="ECO:0000256" key="2">
    <source>
        <dbReference type="ARBA" id="ARBA00008974"/>
    </source>
</evidence>
<comment type="caution">
    <text evidence="11">The sequence shown here is derived from an EMBL/GenBank/DDBJ whole genome shotgun (WGS) entry which is preliminary data.</text>
</comment>
<feature type="transmembrane region" description="Helical" evidence="10">
    <location>
        <begin position="261"/>
        <end position="284"/>
    </location>
</feature>
<keyword evidence="6 10" id="KW-1133">Transmembrane helix</keyword>
<feature type="transmembrane region" description="Helical" evidence="10">
    <location>
        <begin position="198"/>
        <end position="215"/>
    </location>
</feature>
<keyword evidence="12" id="KW-1185">Reference proteome</keyword>
<dbReference type="AlphaFoldDB" id="A0A9W4TWM9"/>
<evidence type="ECO:0000256" key="8">
    <source>
        <dbReference type="PIRNR" id="PIRNR002744"/>
    </source>
</evidence>
<evidence type="ECO:0000256" key="10">
    <source>
        <dbReference type="SAM" id="Phobius"/>
    </source>
</evidence>
<feature type="transmembrane region" description="Helical" evidence="10">
    <location>
        <begin position="159"/>
        <end position="178"/>
    </location>
</feature>